<dbReference type="Proteomes" id="UP001288320">
    <property type="component" value="Unassembled WGS sequence"/>
</dbReference>
<keyword evidence="1" id="KW-0472">Membrane</keyword>
<reference evidence="2 4" key="1">
    <citation type="submission" date="2023-10" db="EMBL/GenBank/DDBJ databases">
        <title>Whole Genome based description of the genera Actinobaculum and Actinotignum reveals a complex phylogenetic relationship within the species included in the genus Actinotignum.</title>
        <authorList>
            <person name="Jensen C.S."/>
            <person name="Dargis R."/>
            <person name="Kemp M."/>
            <person name="Christensen J.J."/>
        </authorList>
    </citation>
    <scope>NUCLEOTIDE SEQUENCE</scope>
    <source>
        <strain evidence="3 4">SLA_B089</strain>
        <strain evidence="2">SLA_B245</strain>
    </source>
</reference>
<comment type="caution">
    <text evidence="2">The sequence shown here is derived from an EMBL/GenBank/DDBJ whole genome shotgun (WGS) entry which is preliminary data.</text>
</comment>
<evidence type="ECO:0000313" key="3">
    <source>
        <dbReference type="EMBL" id="MDY5145870.1"/>
    </source>
</evidence>
<dbReference type="EMBL" id="JAWNFY010000005">
    <property type="protein sequence ID" value="MDY5145870.1"/>
    <property type="molecule type" value="Genomic_DNA"/>
</dbReference>
<sequence length="220" mass="24166">MFLFVQYSDGKLWHADYSLFSQALLMLSLAPIISGVGSISENLVPLEPHHASTRTLIAVAVPRRFAWAAAHLLVGFFFVVIYLSLALLVGFGVGAFQWSSFNVQALCGLLIYWNVLCWLASFLASVFQSGTIPLLFLLLNQSVVPLSFLLSRVTPLARWSPDLAAYGLILQGDMLANSAMSPELAADVAAHWSTNIFVLLAWMIVIALGFFWSERRKAAA</sequence>
<feature type="transmembrane region" description="Helical" evidence="1">
    <location>
        <begin position="103"/>
        <end position="127"/>
    </location>
</feature>
<dbReference type="EMBL" id="JAWNFV010000018">
    <property type="protein sequence ID" value="MDY5141249.1"/>
    <property type="molecule type" value="Genomic_DNA"/>
</dbReference>
<dbReference type="GeneID" id="92814499"/>
<gene>
    <name evidence="2" type="ORF">R6G74_08025</name>
    <name evidence="3" type="ORF">R6P33_02370</name>
</gene>
<keyword evidence="4" id="KW-1185">Reference proteome</keyword>
<protein>
    <recommendedName>
        <fullName evidence="6">ABC transporter permease</fullName>
    </recommendedName>
</protein>
<evidence type="ECO:0000313" key="2">
    <source>
        <dbReference type="EMBL" id="MDY5141249.1"/>
    </source>
</evidence>
<feature type="transmembrane region" description="Helical" evidence="1">
    <location>
        <begin position="65"/>
        <end position="91"/>
    </location>
</feature>
<evidence type="ECO:0000256" key="1">
    <source>
        <dbReference type="SAM" id="Phobius"/>
    </source>
</evidence>
<keyword evidence="1" id="KW-1133">Transmembrane helix</keyword>
<dbReference type="Proteomes" id="UP001284901">
    <property type="component" value="Unassembled WGS sequence"/>
</dbReference>
<evidence type="ECO:0008006" key="6">
    <source>
        <dbReference type="Google" id="ProtNLM"/>
    </source>
</evidence>
<organism evidence="2 5">
    <name type="scientific">Actinotignum timonense</name>
    <dbReference type="NCBI Taxonomy" id="1870995"/>
    <lineage>
        <taxon>Bacteria</taxon>
        <taxon>Bacillati</taxon>
        <taxon>Actinomycetota</taxon>
        <taxon>Actinomycetes</taxon>
        <taxon>Actinomycetales</taxon>
        <taxon>Actinomycetaceae</taxon>
        <taxon>Actinotignum</taxon>
    </lineage>
</organism>
<proteinExistence type="predicted"/>
<accession>A0AAW9HNS2</accession>
<evidence type="ECO:0000313" key="5">
    <source>
        <dbReference type="Proteomes" id="UP001288320"/>
    </source>
</evidence>
<dbReference type="AlphaFoldDB" id="A0AAW9HNS2"/>
<evidence type="ECO:0000313" key="4">
    <source>
        <dbReference type="Proteomes" id="UP001284901"/>
    </source>
</evidence>
<dbReference type="RefSeq" id="WP_143231863.1">
    <property type="nucleotide sequence ID" value="NZ_CAUPFC010000014.1"/>
</dbReference>
<name>A0AAW9HNS2_9ACTO</name>
<feature type="transmembrane region" description="Helical" evidence="1">
    <location>
        <begin position="192"/>
        <end position="212"/>
    </location>
</feature>
<keyword evidence="1" id="KW-0812">Transmembrane</keyword>
<feature type="transmembrane region" description="Helical" evidence="1">
    <location>
        <begin position="134"/>
        <end position="153"/>
    </location>
</feature>